<dbReference type="InterPro" id="IPR015883">
    <property type="entry name" value="Glyco_hydro_20_cat"/>
</dbReference>
<dbReference type="Gene3D" id="2.80.10.50">
    <property type="match status" value="1"/>
</dbReference>
<protein>
    <submittedName>
        <fullName evidence="7">Glycosyl hydrolase family 20</fullName>
    </submittedName>
</protein>
<dbReference type="InterPro" id="IPR015882">
    <property type="entry name" value="HEX_bac_N"/>
</dbReference>
<dbReference type="InterPro" id="IPR052764">
    <property type="entry name" value="GH20_Enzymes"/>
</dbReference>
<dbReference type="InterPro" id="IPR017853">
    <property type="entry name" value="GH"/>
</dbReference>
<comment type="similarity">
    <text evidence="1">Belongs to the glycosyl hydrolase 20 family.</text>
</comment>
<feature type="chain" id="PRO_5017956093" evidence="5">
    <location>
        <begin position="39"/>
        <end position="826"/>
    </location>
</feature>
<dbReference type="SUPFAM" id="SSF49785">
    <property type="entry name" value="Galactose-binding domain-like"/>
    <property type="match status" value="1"/>
</dbReference>
<feature type="domain" description="F5/8 type C" evidence="6">
    <location>
        <begin position="668"/>
        <end position="820"/>
    </location>
</feature>
<name>A0A3L7J220_9MICO</name>
<dbReference type="SUPFAM" id="SSF50370">
    <property type="entry name" value="Ricin B-like lectins"/>
    <property type="match status" value="1"/>
</dbReference>
<evidence type="ECO:0000313" key="7">
    <source>
        <dbReference type="EMBL" id="RLQ84587.1"/>
    </source>
</evidence>
<dbReference type="RefSeq" id="WP_121659632.1">
    <property type="nucleotide sequence ID" value="NZ_BMEK01000002.1"/>
</dbReference>
<dbReference type="Pfam" id="PF00728">
    <property type="entry name" value="Glyco_hydro_20"/>
    <property type="match status" value="1"/>
</dbReference>
<sequence>MKSSIPSRTGRVRKRIIAGLTAAAFAFGGLTAATPATAAVTMPAVIPSIDGWAATTGTFTAADNVRISVATANERLTSIAGILRDELAVDYPAASVGSGVAPAGGIELRLDASRADLGDEGYDLKIGSKIVITAAKPAGAFYGTRTILQMLTQQDSLPQGSLVDVPEYVERGVTVCACVINISPEFIDRLIEEMAFLKLNTMLVELKVKVDAYPETNTWSYYTKDDIETLVEKANAHGIDVIPEINSPGHMEIWLENLPELQLTNQNTGVKDEVRMDITQDAAFNFYTDLIDEYSEVFTSDYWHMGVDEYMLGSGYANYPQIKRFAEAQFGAGATENDVVAWYVNKVNDYVKSQNKKLRIWNDGVMTTNRFVTFDTDIIVEHWNPSGSAVKPQQFLNWGHQMSNISNSLYMVRGSYGVNSQRLYEQRWTPEVFYDQTITSRGDQIRGARMSIWPDGGTPNEAENTTEQRMFEPLRFVAQATWSGSHPWSTFAQFRTAMDTIGHSPLWDDVVRQPLANGTFTLTGAGGEGALTAAAGNSLSVAAGVGERLNFTRTNDGYYTIRSSNGRCLDLARDGTMRLDVPVEIGANVTLSACATTTLQKWQVRQVAGGYTVANAASQQFLSVSAGLVNVPVAGEGFKSVPNGRVVQTPADWGKTVWRATSTAGGACSTNDIRPTAISGVSSEQLTGEPAPNGPAAAAIDGNPATYWHTRWAPAAATFPHSIVIDLGSVTSTCGLLYTGRTSSGDGGTNGRIANYDVYASTTVSTVAGAWGGPIASGTFQNNATEQLAAFPTQNARYLKLVAKTEVRGNPWASVGELAAARPTAG</sequence>
<dbReference type="Pfam" id="PF00754">
    <property type="entry name" value="F5_F8_type_C"/>
    <property type="match status" value="1"/>
</dbReference>
<dbReference type="PRINTS" id="PR00738">
    <property type="entry name" value="GLHYDRLASE20"/>
</dbReference>
<dbReference type="PANTHER" id="PTHR43678">
    <property type="entry name" value="PUTATIVE (AFU_ORTHOLOGUE AFUA_2G00640)-RELATED"/>
    <property type="match status" value="1"/>
</dbReference>
<dbReference type="InterPro" id="IPR008979">
    <property type="entry name" value="Galactose-bd-like_sf"/>
</dbReference>
<dbReference type="Proteomes" id="UP000282460">
    <property type="component" value="Unassembled WGS sequence"/>
</dbReference>
<keyword evidence="5" id="KW-0732">Signal</keyword>
<evidence type="ECO:0000313" key="8">
    <source>
        <dbReference type="Proteomes" id="UP000282460"/>
    </source>
</evidence>
<evidence type="ECO:0000256" key="5">
    <source>
        <dbReference type="SAM" id="SignalP"/>
    </source>
</evidence>
<feature type="active site" description="Proton donor" evidence="4">
    <location>
        <position position="309"/>
    </location>
</feature>
<dbReference type="EMBL" id="RCWJ01000002">
    <property type="protein sequence ID" value="RLQ84587.1"/>
    <property type="molecule type" value="Genomic_DNA"/>
</dbReference>
<keyword evidence="8" id="KW-1185">Reference proteome</keyword>
<dbReference type="SUPFAM" id="SSF51445">
    <property type="entry name" value="(Trans)glycosidases"/>
    <property type="match status" value="1"/>
</dbReference>
<dbReference type="InterPro" id="IPR035992">
    <property type="entry name" value="Ricin_B-like_lectins"/>
</dbReference>
<comment type="caution">
    <text evidence="7">The sequence shown here is derived from an EMBL/GenBank/DDBJ whole genome shotgun (WGS) entry which is preliminary data.</text>
</comment>
<dbReference type="Pfam" id="PF02838">
    <property type="entry name" value="Glyco_hydro_20b"/>
    <property type="match status" value="1"/>
</dbReference>
<evidence type="ECO:0000259" key="6">
    <source>
        <dbReference type="PROSITE" id="PS50022"/>
    </source>
</evidence>
<dbReference type="Gene3D" id="2.60.120.260">
    <property type="entry name" value="Galactose-binding domain-like"/>
    <property type="match status" value="1"/>
</dbReference>
<dbReference type="Pfam" id="PF14200">
    <property type="entry name" value="RicinB_lectin_2"/>
    <property type="match status" value="1"/>
</dbReference>
<evidence type="ECO:0000256" key="2">
    <source>
        <dbReference type="ARBA" id="ARBA00022801"/>
    </source>
</evidence>
<dbReference type="AlphaFoldDB" id="A0A3L7J220"/>
<dbReference type="SUPFAM" id="SSF55545">
    <property type="entry name" value="beta-N-acetylhexosaminidase-like domain"/>
    <property type="match status" value="1"/>
</dbReference>
<dbReference type="InterPro" id="IPR025705">
    <property type="entry name" value="Beta_hexosaminidase_sua/sub"/>
</dbReference>
<evidence type="ECO:0000256" key="3">
    <source>
        <dbReference type="ARBA" id="ARBA00023295"/>
    </source>
</evidence>
<dbReference type="PANTHER" id="PTHR43678:SF1">
    <property type="entry name" value="BETA-N-ACETYLHEXOSAMINIDASE"/>
    <property type="match status" value="1"/>
</dbReference>
<dbReference type="PROSITE" id="PS50022">
    <property type="entry name" value="FA58C_3"/>
    <property type="match status" value="1"/>
</dbReference>
<dbReference type="GO" id="GO:0004563">
    <property type="term" value="F:beta-N-acetylhexosaminidase activity"/>
    <property type="evidence" value="ECO:0007669"/>
    <property type="project" value="InterPro"/>
</dbReference>
<dbReference type="Gene3D" id="3.30.379.10">
    <property type="entry name" value="Chitobiase/beta-hexosaminidase domain 2-like"/>
    <property type="match status" value="1"/>
</dbReference>
<dbReference type="GO" id="GO:0005975">
    <property type="term" value="P:carbohydrate metabolic process"/>
    <property type="evidence" value="ECO:0007669"/>
    <property type="project" value="InterPro"/>
</dbReference>
<dbReference type="Gene3D" id="3.20.20.80">
    <property type="entry name" value="Glycosidases"/>
    <property type="match status" value="1"/>
</dbReference>
<keyword evidence="3" id="KW-0326">Glycosidase</keyword>
<dbReference type="InterPro" id="IPR029018">
    <property type="entry name" value="Hex-like_dom2"/>
</dbReference>
<accession>A0A3L7J220</accession>
<dbReference type="InterPro" id="IPR000772">
    <property type="entry name" value="Ricin_B_lectin"/>
</dbReference>
<feature type="signal peptide" evidence="5">
    <location>
        <begin position="1"/>
        <end position="38"/>
    </location>
</feature>
<keyword evidence="2 7" id="KW-0378">Hydrolase</keyword>
<evidence type="ECO:0000256" key="4">
    <source>
        <dbReference type="PIRSR" id="PIRSR625705-1"/>
    </source>
</evidence>
<dbReference type="CDD" id="cd23386">
    <property type="entry name" value="beta-trefoil_Ricin_LNBase"/>
    <property type="match status" value="1"/>
</dbReference>
<organism evidence="7 8">
    <name type="scientific">Mycetocola zhadangensis</name>
    <dbReference type="NCBI Taxonomy" id="1164595"/>
    <lineage>
        <taxon>Bacteria</taxon>
        <taxon>Bacillati</taxon>
        <taxon>Actinomycetota</taxon>
        <taxon>Actinomycetes</taxon>
        <taxon>Micrococcales</taxon>
        <taxon>Microbacteriaceae</taxon>
        <taxon>Mycetocola</taxon>
    </lineage>
</organism>
<evidence type="ECO:0000256" key="1">
    <source>
        <dbReference type="ARBA" id="ARBA00006285"/>
    </source>
</evidence>
<proteinExistence type="inferred from homology"/>
<dbReference type="InterPro" id="IPR000421">
    <property type="entry name" value="FA58C"/>
</dbReference>
<reference evidence="7 8" key="1">
    <citation type="submission" date="2018-10" db="EMBL/GenBank/DDBJ databases">
        <authorList>
            <person name="Li J."/>
        </authorList>
    </citation>
    <scope>NUCLEOTIDE SEQUENCE [LARGE SCALE GENOMIC DNA]</scope>
    <source>
        <strain evidence="7 8">ZD1-4</strain>
    </source>
</reference>
<gene>
    <name evidence="7" type="ORF">D9V28_10510</name>
</gene>
<dbReference type="OrthoDB" id="5480482at2"/>